<comment type="caution">
    <text evidence="2">The sequence shown here is derived from an EMBL/GenBank/DDBJ whole genome shotgun (WGS) entry which is preliminary data.</text>
</comment>
<organism evidence="2 3">
    <name type="scientific">Candidatus Falkowbacteria bacterium CG10_big_fil_rev_8_21_14_0_10_37_14</name>
    <dbReference type="NCBI Taxonomy" id="1974561"/>
    <lineage>
        <taxon>Bacteria</taxon>
        <taxon>Candidatus Falkowiibacteriota</taxon>
    </lineage>
</organism>
<protein>
    <recommendedName>
        <fullName evidence="1">Quinate/shikimate 5-dehydrogenase/glutamyl-tRNA reductase domain-containing protein</fullName>
    </recommendedName>
</protein>
<evidence type="ECO:0000259" key="1">
    <source>
        <dbReference type="Pfam" id="PF01488"/>
    </source>
</evidence>
<dbReference type="Pfam" id="PF01488">
    <property type="entry name" value="Shikimate_DH"/>
    <property type="match status" value="1"/>
</dbReference>
<evidence type="ECO:0000313" key="3">
    <source>
        <dbReference type="Proteomes" id="UP000228533"/>
    </source>
</evidence>
<dbReference type="AlphaFoldDB" id="A0A2M6WUI0"/>
<sequence>MLGFIWRFFSALLDWRLGLRRILGSQDYDVVFITNIRDEVDKKRFLGKHVPEFGHFNGPRYYLNGISGRTRAIYSLSEDIVHAHSAKRAKEQCVAAIEHAQENGAKVILLAASTKRLFGVNGEEIKEMFPNILFTIGDNGTFYLLLAETLRAFNKSGLESDSSRICVIGPYGFLGELMVKYLVEKGFNVVGVGSSHSRLKKMKIKYNIEISNSFEGAGKVDAVVACTHSSQIRLSADRIELLRKEHKKLLVVDVSEPSNLTEEEYHKCESVVIRQDAGNGYSTKLKYVLGFVSYKMFRLSKGITFGCFMEALVWCNAIKDNPDDEYLKKIDLFNFSQENMDLISTLFSKYNVNIPYPRCFGKKVKSFDLNIGESKTETNYICNYINQDDDETKMI</sequence>
<dbReference type="InterPro" id="IPR036291">
    <property type="entry name" value="NAD(P)-bd_dom_sf"/>
</dbReference>
<dbReference type="Proteomes" id="UP000228533">
    <property type="component" value="Unassembled WGS sequence"/>
</dbReference>
<dbReference type="EMBL" id="PFAM01000004">
    <property type="protein sequence ID" value="PIT96437.1"/>
    <property type="molecule type" value="Genomic_DNA"/>
</dbReference>
<dbReference type="InterPro" id="IPR006151">
    <property type="entry name" value="Shikm_DH/Glu-tRNA_Rdtase"/>
</dbReference>
<name>A0A2M6WUI0_9BACT</name>
<dbReference type="SUPFAM" id="SSF51735">
    <property type="entry name" value="NAD(P)-binding Rossmann-fold domains"/>
    <property type="match status" value="1"/>
</dbReference>
<gene>
    <name evidence="2" type="ORF">COT94_00545</name>
</gene>
<accession>A0A2M6WUI0</accession>
<proteinExistence type="predicted"/>
<feature type="domain" description="Quinate/shikimate 5-dehydrogenase/glutamyl-tRNA reductase" evidence="1">
    <location>
        <begin position="160"/>
        <end position="263"/>
    </location>
</feature>
<evidence type="ECO:0000313" key="2">
    <source>
        <dbReference type="EMBL" id="PIT96437.1"/>
    </source>
</evidence>
<dbReference type="Gene3D" id="3.40.50.720">
    <property type="entry name" value="NAD(P)-binding Rossmann-like Domain"/>
    <property type="match status" value="1"/>
</dbReference>
<reference evidence="3" key="1">
    <citation type="submission" date="2017-09" db="EMBL/GenBank/DDBJ databases">
        <title>Depth-based differentiation of microbial function through sediment-hosted aquifers and enrichment of novel symbionts in the deep terrestrial subsurface.</title>
        <authorList>
            <person name="Probst A.J."/>
            <person name="Ladd B."/>
            <person name="Jarett J.K."/>
            <person name="Geller-Mcgrath D.E."/>
            <person name="Sieber C.M.K."/>
            <person name="Emerson J.B."/>
            <person name="Anantharaman K."/>
            <person name="Thomas B.C."/>
            <person name="Malmstrom R."/>
            <person name="Stieglmeier M."/>
            <person name="Klingl A."/>
            <person name="Woyke T."/>
            <person name="Ryan C.M."/>
            <person name="Banfield J.F."/>
        </authorList>
    </citation>
    <scope>NUCLEOTIDE SEQUENCE [LARGE SCALE GENOMIC DNA]</scope>
</reference>